<dbReference type="InterPro" id="IPR036640">
    <property type="entry name" value="ABC1_TM_sf"/>
</dbReference>
<dbReference type="GO" id="GO:0016887">
    <property type="term" value="F:ATP hydrolysis activity"/>
    <property type="evidence" value="ECO:0007669"/>
    <property type="project" value="InterPro"/>
</dbReference>
<dbReference type="STRING" id="1351755.CCH01_04030"/>
<evidence type="ECO:0000313" key="11">
    <source>
        <dbReference type="Proteomes" id="UP000190476"/>
    </source>
</evidence>
<dbReference type="RefSeq" id="WP_079481081.1">
    <property type="nucleotide sequence ID" value="NZ_CBML010000006.1"/>
</dbReference>
<sequence length="593" mass="66763">MLNERRKSSTFQVIKKILPMVIASSPKDFIFLSILSLISSGLFAFSTVATEKFFNSVAALAGGNTTMAMVILAALFLGTVLILTHFLNGLVNMLANKFFFIAAGYITNFVNEKASKIDPINFEYSETLDDINKAHIGVRGSIFFNGIINMMLTLYLPYFIFMGIYLYRLNPILTFSIILIFIPVALNQFIRLKIFTDLENQSANIRREFEYYEKCMIDREYYKETRLLGAFSYFKDLYSSALLLLNKKLWQAEKKANLIELGMKVFTLICYMGILYLLFTSLMSGKIGVGAFGAVLSAIGTMFSTMEEFICREVGDITKMFGAVRNLDRFLDLQERQGEPVEIEGVPNISLKNVGFVYPGASKPSLSNINLDISPKETIAIVGENGAGKSTLAKLILGLYLPTEGKVEFGGYDTKKISPESIYSKVSAVFQKYQKYKMTLSENVSISDIENFNNQKLKEVLEKADVELNKERFPDGLETMLSREFDGVDLSGGQWQRIAIARGLYAFKDIIILDEPTAAIDPLEESRIFNKFKELAAGRTAIIVTHRMGTVKIADRIIVMEDGSIKEIGSHEDLMQGNSSYKKMYLSQEKWYS</sequence>
<organism evidence="10 11">
    <name type="scientific">Clostridium chauvoei JF4335</name>
    <dbReference type="NCBI Taxonomy" id="1351755"/>
    <lineage>
        <taxon>Bacteria</taxon>
        <taxon>Bacillati</taxon>
        <taxon>Bacillota</taxon>
        <taxon>Clostridia</taxon>
        <taxon>Eubacteriales</taxon>
        <taxon>Clostridiaceae</taxon>
        <taxon>Clostridium</taxon>
    </lineage>
</organism>
<dbReference type="SMART" id="SM00382">
    <property type="entry name" value="AAA"/>
    <property type="match status" value="1"/>
</dbReference>
<feature type="transmembrane region" description="Helical" evidence="7">
    <location>
        <begin position="29"/>
        <end position="49"/>
    </location>
</feature>
<keyword evidence="3" id="KW-0547">Nucleotide-binding</keyword>
<dbReference type="GO" id="GO:0005524">
    <property type="term" value="F:ATP binding"/>
    <property type="evidence" value="ECO:0007669"/>
    <property type="project" value="UniProtKB-KW"/>
</dbReference>
<evidence type="ECO:0000256" key="6">
    <source>
        <dbReference type="ARBA" id="ARBA00023136"/>
    </source>
</evidence>
<dbReference type="SUPFAM" id="SSF90123">
    <property type="entry name" value="ABC transporter transmembrane region"/>
    <property type="match status" value="1"/>
</dbReference>
<evidence type="ECO:0000256" key="2">
    <source>
        <dbReference type="ARBA" id="ARBA00022692"/>
    </source>
</evidence>
<feature type="transmembrane region" description="Helical" evidence="7">
    <location>
        <begin position="172"/>
        <end position="190"/>
    </location>
</feature>
<dbReference type="Proteomes" id="UP000190476">
    <property type="component" value="Chromosome I"/>
</dbReference>
<keyword evidence="2 7" id="KW-0812">Transmembrane</keyword>
<dbReference type="InterPro" id="IPR017871">
    <property type="entry name" value="ABC_transporter-like_CS"/>
</dbReference>
<dbReference type="Pfam" id="PF00005">
    <property type="entry name" value="ABC_tran"/>
    <property type="match status" value="1"/>
</dbReference>
<evidence type="ECO:0000256" key="1">
    <source>
        <dbReference type="ARBA" id="ARBA00004651"/>
    </source>
</evidence>
<keyword evidence="4" id="KW-0067">ATP-binding</keyword>
<dbReference type="PROSITE" id="PS00211">
    <property type="entry name" value="ABC_TRANSPORTER_1"/>
    <property type="match status" value="1"/>
</dbReference>
<dbReference type="CDD" id="cd03228">
    <property type="entry name" value="ABCC_MRP_Like"/>
    <property type="match status" value="1"/>
</dbReference>
<evidence type="ECO:0000256" key="5">
    <source>
        <dbReference type="ARBA" id="ARBA00022989"/>
    </source>
</evidence>
<dbReference type="InterPro" id="IPR027417">
    <property type="entry name" value="P-loop_NTPase"/>
</dbReference>
<evidence type="ECO:0000313" key="10">
    <source>
        <dbReference type="EMBL" id="SLK12891.1"/>
    </source>
</evidence>
<dbReference type="PROSITE" id="PS50929">
    <property type="entry name" value="ABC_TM1F"/>
    <property type="match status" value="1"/>
</dbReference>
<dbReference type="Gene3D" id="3.40.50.300">
    <property type="entry name" value="P-loop containing nucleotide triphosphate hydrolases"/>
    <property type="match status" value="1"/>
</dbReference>
<reference evidence="11" key="1">
    <citation type="submission" date="2017-03" db="EMBL/GenBank/DDBJ databases">
        <authorList>
            <person name="Falquet L."/>
            <person name="Falquet L."/>
        </authorList>
    </citation>
    <scope>NUCLEOTIDE SEQUENCE [LARGE SCALE GENOMIC DNA]</scope>
</reference>
<dbReference type="SUPFAM" id="SSF52540">
    <property type="entry name" value="P-loop containing nucleoside triphosphate hydrolases"/>
    <property type="match status" value="1"/>
</dbReference>
<gene>
    <name evidence="10" type="ORF">CCH01_04030</name>
</gene>
<name>A0A1U6IY10_9CLOT</name>
<evidence type="ECO:0000256" key="7">
    <source>
        <dbReference type="SAM" id="Phobius"/>
    </source>
</evidence>
<comment type="subcellular location">
    <subcellularLocation>
        <location evidence="1">Cell membrane</location>
        <topology evidence="1">Multi-pass membrane protein</topology>
    </subcellularLocation>
</comment>
<evidence type="ECO:0000256" key="4">
    <source>
        <dbReference type="ARBA" id="ARBA00022840"/>
    </source>
</evidence>
<dbReference type="AlphaFoldDB" id="A0A1U6IY10"/>
<evidence type="ECO:0008006" key="12">
    <source>
        <dbReference type="Google" id="ProtNLM"/>
    </source>
</evidence>
<proteinExistence type="predicted"/>
<keyword evidence="5 7" id="KW-1133">Transmembrane helix</keyword>
<dbReference type="Gene3D" id="1.20.1560.10">
    <property type="entry name" value="ABC transporter type 1, transmembrane domain"/>
    <property type="match status" value="1"/>
</dbReference>
<feature type="transmembrane region" description="Helical" evidence="7">
    <location>
        <begin position="69"/>
        <end position="91"/>
    </location>
</feature>
<feature type="transmembrane region" description="Helical" evidence="7">
    <location>
        <begin position="285"/>
        <end position="303"/>
    </location>
</feature>
<dbReference type="GeneID" id="66300769"/>
<dbReference type="OrthoDB" id="2328604at2"/>
<feature type="domain" description="ABC transporter" evidence="8">
    <location>
        <begin position="349"/>
        <end position="587"/>
    </location>
</feature>
<evidence type="ECO:0000259" key="9">
    <source>
        <dbReference type="PROSITE" id="PS50929"/>
    </source>
</evidence>
<dbReference type="PANTHER" id="PTHR43394">
    <property type="entry name" value="ATP-DEPENDENT PERMEASE MDL1, MITOCHONDRIAL"/>
    <property type="match status" value="1"/>
</dbReference>
<keyword evidence="11" id="KW-1185">Reference proteome</keyword>
<dbReference type="GO" id="GO:0005886">
    <property type="term" value="C:plasma membrane"/>
    <property type="evidence" value="ECO:0007669"/>
    <property type="project" value="UniProtKB-SubCell"/>
</dbReference>
<dbReference type="InterPro" id="IPR003593">
    <property type="entry name" value="AAA+_ATPase"/>
</dbReference>
<evidence type="ECO:0000256" key="3">
    <source>
        <dbReference type="ARBA" id="ARBA00022741"/>
    </source>
</evidence>
<feature type="transmembrane region" description="Helical" evidence="7">
    <location>
        <begin position="142"/>
        <end position="166"/>
    </location>
</feature>
<accession>A0A1U6IY10</accession>
<dbReference type="InterPro" id="IPR011527">
    <property type="entry name" value="ABC1_TM_dom"/>
</dbReference>
<dbReference type="GO" id="GO:0015421">
    <property type="term" value="F:ABC-type oligopeptide transporter activity"/>
    <property type="evidence" value="ECO:0007669"/>
    <property type="project" value="TreeGrafter"/>
</dbReference>
<dbReference type="InterPro" id="IPR003439">
    <property type="entry name" value="ABC_transporter-like_ATP-bd"/>
</dbReference>
<dbReference type="PROSITE" id="PS50893">
    <property type="entry name" value="ABC_TRANSPORTER_2"/>
    <property type="match status" value="1"/>
</dbReference>
<protein>
    <recommendedName>
        <fullName evidence="12">ABC transporter ATP-binding protein</fullName>
    </recommendedName>
</protein>
<feature type="domain" description="ABC transmembrane type-1" evidence="9">
    <location>
        <begin position="156"/>
        <end position="310"/>
    </location>
</feature>
<dbReference type="PANTHER" id="PTHR43394:SF1">
    <property type="entry name" value="ATP-BINDING CASSETTE SUB-FAMILY B MEMBER 10, MITOCHONDRIAL"/>
    <property type="match status" value="1"/>
</dbReference>
<keyword evidence="6 7" id="KW-0472">Membrane</keyword>
<dbReference type="EMBL" id="LT799839">
    <property type="protein sequence ID" value="SLK12891.1"/>
    <property type="molecule type" value="Genomic_DNA"/>
</dbReference>
<dbReference type="InterPro" id="IPR039421">
    <property type="entry name" value="Type_1_exporter"/>
</dbReference>
<evidence type="ECO:0000259" key="8">
    <source>
        <dbReference type="PROSITE" id="PS50893"/>
    </source>
</evidence>